<dbReference type="Pfam" id="PF18352">
    <property type="entry name" value="Gp138_N"/>
    <property type="match status" value="1"/>
</dbReference>
<evidence type="ECO:0000313" key="3">
    <source>
        <dbReference type="Proteomes" id="UP000322976"/>
    </source>
</evidence>
<dbReference type="InterPro" id="IPR041599">
    <property type="entry name" value="Gp138_N"/>
</dbReference>
<accession>A0A5D8QGA4</accession>
<dbReference type="RefSeq" id="WP_149544149.1">
    <property type="nucleotide sequence ID" value="NZ_VTPS01000001.1"/>
</dbReference>
<proteinExistence type="predicted"/>
<gene>
    <name evidence="2" type="ORF">FWJ32_01220</name>
</gene>
<evidence type="ECO:0000259" key="1">
    <source>
        <dbReference type="Pfam" id="PF18352"/>
    </source>
</evidence>
<dbReference type="InterPro" id="IPR037026">
    <property type="entry name" value="Vgr_OB-fold_dom_sf"/>
</dbReference>
<dbReference type="Gene3D" id="2.40.50.230">
    <property type="entry name" value="Gp5 N-terminal domain"/>
    <property type="match status" value="1"/>
</dbReference>
<keyword evidence="3" id="KW-1185">Reference proteome</keyword>
<evidence type="ECO:0000313" key="2">
    <source>
        <dbReference type="EMBL" id="TZE83531.1"/>
    </source>
</evidence>
<dbReference type="Proteomes" id="UP000322976">
    <property type="component" value="Unassembled WGS sequence"/>
</dbReference>
<comment type="caution">
    <text evidence="2">The sequence shown here is derived from an EMBL/GenBank/DDBJ whole genome shotgun (WGS) entry which is preliminary data.</text>
</comment>
<dbReference type="AlphaFoldDB" id="A0A5D8QGA4"/>
<sequence length="211" mass="22199">MLQEFTEQIGRTIEEFLSGVHTAMPGEIKSFDSATCTAVVLPKGQFRSPDGRVFNYPVISGVPVVLIQGGGQDATIAFPIKEGDGCLLIICEQALDYWRYGGETQAELRHDLTNAVAIPGLFAKPNAAVKEAIDNDAIVIKKGDSKITLSQSGIAIRGDLTVEGNITTTTGKITASQGLSVLSGDVTAGNISLKNHTHTSSEPGSQTSAPQ</sequence>
<organism evidence="2 3">
    <name type="scientific">Calorimonas adulescens</name>
    <dbReference type="NCBI Taxonomy" id="2606906"/>
    <lineage>
        <taxon>Bacteria</taxon>
        <taxon>Bacillati</taxon>
        <taxon>Bacillota</taxon>
        <taxon>Clostridia</taxon>
        <taxon>Thermoanaerobacterales</taxon>
        <taxon>Thermoanaerobacteraceae</taxon>
        <taxon>Calorimonas</taxon>
    </lineage>
</organism>
<dbReference type="EMBL" id="VTPS01000001">
    <property type="protein sequence ID" value="TZE83531.1"/>
    <property type="molecule type" value="Genomic_DNA"/>
</dbReference>
<name>A0A5D8QGA4_9THEO</name>
<protein>
    <recommendedName>
        <fullName evidence="1">Phage protein Gp138 N-terminal domain-containing protein</fullName>
    </recommendedName>
</protein>
<feature type="domain" description="Phage protein Gp138 N-terminal" evidence="1">
    <location>
        <begin position="24"/>
        <end position="120"/>
    </location>
</feature>
<reference evidence="2 3" key="1">
    <citation type="submission" date="2019-08" db="EMBL/GenBank/DDBJ databases">
        <title>Calorimonas adulescens gen. nov., sp. nov., an anaerobic thermophilic bacterium from Sakhalin hot spring.</title>
        <authorList>
            <person name="Khomyakova M.A."/>
            <person name="Merkel A.Y."/>
            <person name="Novikov A."/>
            <person name="Bonch-Osmolovskaya E.A."/>
            <person name="Slobodkin A.I."/>
        </authorList>
    </citation>
    <scope>NUCLEOTIDE SEQUENCE [LARGE SCALE GENOMIC DNA]</scope>
    <source>
        <strain evidence="2 3">A05MB</strain>
    </source>
</reference>